<dbReference type="AlphaFoldDB" id="A0A7I9WKC1"/>
<keyword evidence="3" id="KW-1185">Reference proteome</keyword>
<sequence>MTPDTQVTQWFPIKVETDIRQQKRADLWSGVYLNRARYANAAVRSGNHAVSAGTQARESSSACETHRSER</sequence>
<reference evidence="2 3" key="1">
    <citation type="journal article" date="2019" name="Emerg. Microbes Infect.">
        <title>Comprehensive subspecies identification of 175 nontuberculous mycobacteria species based on 7547 genomic profiles.</title>
        <authorList>
            <person name="Matsumoto Y."/>
            <person name="Kinjo T."/>
            <person name="Motooka D."/>
            <person name="Nabeya D."/>
            <person name="Jung N."/>
            <person name="Uechi K."/>
            <person name="Horii T."/>
            <person name="Iida T."/>
            <person name="Fujita J."/>
            <person name="Nakamura S."/>
        </authorList>
    </citation>
    <scope>NUCLEOTIDE SEQUENCE [LARGE SCALE GENOMIC DNA]</scope>
    <source>
        <strain evidence="2 3">JCM 13392</strain>
    </source>
</reference>
<evidence type="ECO:0000313" key="3">
    <source>
        <dbReference type="Proteomes" id="UP000465241"/>
    </source>
</evidence>
<organism evidence="2 3">
    <name type="scientific">Mycolicibacterium murale</name>
    <dbReference type="NCBI Taxonomy" id="182220"/>
    <lineage>
        <taxon>Bacteria</taxon>
        <taxon>Bacillati</taxon>
        <taxon>Actinomycetota</taxon>
        <taxon>Actinomycetes</taxon>
        <taxon>Mycobacteriales</taxon>
        <taxon>Mycobacteriaceae</taxon>
        <taxon>Mycolicibacterium</taxon>
    </lineage>
</organism>
<evidence type="ECO:0000313" key="2">
    <source>
        <dbReference type="EMBL" id="GFG57788.1"/>
    </source>
</evidence>
<dbReference type="EMBL" id="BLKT01000003">
    <property type="protein sequence ID" value="GFG57788.1"/>
    <property type="molecule type" value="Genomic_DNA"/>
</dbReference>
<name>A0A7I9WKC1_9MYCO</name>
<feature type="region of interest" description="Disordered" evidence="1">
    <location>
        <begin position="46"/>
        <end position="70"/>
    </location>
</feature>
<accession>A0A7I9WKC1</accession>
<gene>
    <name evidence="2" type="ORF">MMUR_19240</name>
</gene>
<dbReference type="Proteomes" id="UP000465241">
    <property type="component" value="Unassembled WGS sequence"/>
</dbReference>
<feature type="compositionally biased region" description="Polar residues" evidence="1">
    <location>
        <begin position="52"/>
        <end position="63"/>
    </location>
</feature>
<protein>
    <submittedName>
        <fullName evidence="2">Uncharacterized protein</fullName>
    </submittedName>
</protein>
<evidence type="ECO:0000256" key="1">
    <source>
        <dbReference type="SAM" id="MobiDB-lite"/>
    </source>
</evidence>
<proteinExistence type="predicted"/>
<comment type="caution">
    <text evidence="2">The sequence shown here is derived from an EMBL/GenBank/DDBJ whole genome shotgun (WGS) entry which is preliminary data.</text>
</comment>